<dbReference type="eggNOG" id="COG1506">
    <property type="taxonomic scope" value="Bacteria"/>
</dbReference>
<reference evidence="4 5" key="1">
    <citation type="journal article" date="2012" name="J. Bacteriol.">
        <title>Genome sequences for six rhodanobacter strains, isolated from soils and the terrestrial subsurface, with variable denitrification capabilities.</title>
        <authorList>
            <person name="Kostka J.E."/>
            <person name="Green S.J."/>
            <person name="Rishishwar L."/>
            <person name="Prakash O."/>
            <person name="Katz L.S."/>
            <person name="Marino-Ramirez L."/>
            <person name="Jordan I.K."/>
            <person name="Munk C."/>
            <person name="Ivanova N."/>
            <person name="Mikhailova N."/>
            <person name="Watson D.B."/>
            <person name="Brown S.D."/>
            <person name="Palumbo A.V."/>
            <person name="Brooks S.C."/>
        </authorList>
    </citation>
    <scope>NUCLEOTIDE SEQUENCE [LARGE SCALE GENOMIC DNA]</scope>
    <source>
        <strain evidence="4 5">B39</strain>
    </source>
</reference>
<dbReference type="InterPro" id="IPR011042">
    <property type="entry name" value="6-blade_b-propeller_TolB-like"/>
</dbReference>
<dbReference type="InterPro" id="IPR001375">
    <property type="entry name" value="Peptidase_S9_cat"/>
</dbReference>
<dbReference type="eggNOG" id="COG0823">
    <property type="taxonomic scope" value="Bacteria"/>
</dbReference>
<dbReference type="Proteomes" id="UP000003226">
    <property type="component" value="Unassembled WGS sequence"/>
</dbReference>
<evidence type="ECO:0000256" key="1">
    <source>
        <dbReference type="ARBA" id="ARBA00022801"/>
    </source>
</evidence>
<comment type="caution">
    <text evidence="4">The sequence shown here is derived from an EMBL/GenBank/DDBJ whole genome shotgun (WGS) entry which is preliminary data.</text>
</comment>
<keyword evidence="5" id="KW-1185">Reference proteome</keyword>
<dbReference type="AlphaFoldDB" id="I4VUF0"/>
<evidence type="ECO:0000256" key="2">
    <source>
        <dbReference type="SAM" id="SignalP"/>
    </source>
</evidence>
<proteinExistence type="predicted"/>
<dbReference type="GO" id="GO:0004252">
    <property type="term" value="F:serine-type endopeptidase activity"/>
    <property type="evidence" value="ECO:0007669"/>
    <property type="project" value="TreeGrafter"/>
</dbReference>
<protein>
    <submittedName>
        <fullName evidence="4">Putative peptidase</fullName>
    </submittedName>
</protein>
<evidence type="ECO:0000313" key="5">
    <source>
        <dbReference type="Proteomes" id="UP000003226"/>
    </source>
</evidence>
<dbReference type="SUPFAM" id="SSF82171">
    <property type="entry name" value="DPP6 N-terminal domain-like"/>
    <property type="match status" value="1"/>
</dbReference>
<dbReference type="Gene3D" id="3.40.50.1820">
    <property type="entry name" value="alpha/beta hydrolase"/>
    <property type="match status" value="1"/>
</dbReference>
<evidence type="ECO:0000313" key="4">
    <source>
        <dbReference type="EMBL" id="EIL90841.1"/>
    </source>
</evidence>
<dbReference type="SUPFAM" id="SSF53474">
    <property type="entry name" value="alpha/beta-Hydrolases"/>
    <property type="match status" value="1"/>
</dbReference>
<dbReference type="GO" id="GO:0006508">
    <property type="term" value="P:proteolysis"/>
    <property type="evidence" value="ECO:0007669"/>
    <property type="project" value="InterPro"/>
</dbReference>
<dbReference type="RefSeq" id="WP_007809898.1">
    <property type="nucleotide sequence ID" value="NZ_AJXT01000048.1"/>
</dbReference>
<keyword evidence="1" id="KW-0378">Hydrolase</keyword>
<evidence type="ECO:0000259" key="3">
    <source>
        <dbReference type="Pfam" id="PF00326"/>
    </source>
</evidence>
<dbReference type="PANTHER" id="PTHR42776">
    <property type="entry name" value="SERINE PEPTIDASE S9 FAMILY MEMBER"/>
    <property type="match status" value="1"/>
</dbReference>
<feature type="signal peptide" evidence="2">
    <location>
        <begin position="1"/>
        <end position="25"/>
    </location>
</feature>
<dbReference type="PATRIC" id="fig|1163407.3.peg.3099"/>
<keyword evidence="2" id="KW-0732">Signal</keyword>
<feature type="domain" description="Peptidase S9 prolyl oligopeptidase catalytic" evidence="3">
    <location>
        <begin position="452"/>
        <end position="653"/>
    </location>
</feature>
<dbReference type="EMBL" id="AJXT01000048">
    <property type="protein sequence ID" value="EIL90841.1"/>
    <property type="molecule type" value="Genomic_DNA"/>
</dbReference>
<feature type="chain" id="PRO_5003696411" evidence="2">
    <location>
        <begin position="26"/>
        <end position="697"/>
    </location>
</feature>
<dbReference type="Pfam" id="PF00326">
    <property type="entry name" value="Peptidase_S9"/>
    <property type="match status" value="1"/>
</dbReference>
<dbReference type="OrthoDB" id="4269629at2"/>
<dbReference type="PANTHER" id="PTHR42776:SF27">
    <property type="entry name" value="DIPEPTIDYL PEPTIDASE FAMILY MEMBER 6"/>
    <property type="match status" value="1"/>
</dbReference>
<name>I4VUF0_9GAMM</name>
<sequence>MSTFPKWWAVPCALVLALASGVLRADDAADAAALHRAVAIEQARPPAPRFPRSAFLVDRMIDSVSLSPDGRSVAWLRVQGNQRSVWLQSTAGGTARQLLSRTEARQLYWSRDSRWLLLESPRQLFALAAVGQGGSGIVTALGGGERRELRAVDPLRDAAVVISEQVPAASPASARAWRLLRVDIHGKRSLLHEDADELAGFAFDPRGRLAFLERVEHEDLVIHRVDANGSLHEVLRCQRLQRCNLLPVTAPDGELLLRTDHGGNLLDLARLDALGTLHTLLTDPAGEADLDALLLDPVDGQPLIASWRSSTSAQRGLDTQTQQAVEAIARHFPQRDLDIQVGRGAQAAWLVGERGPTLQAGRWHLYEPSSGRFTPFLDDALVQQRSGKPLQPLPGAALARKIPLSWTASDGMRLHGFLLLPPGADPATLPLVVTPHGGPWNHDRPDYGSFGQFLVNRGYAVFQPQFRGSTGYGRDYVFAARGDFGDGRVQQDIVEGTRHLLAQGIGDAQRVGIAGASFGGYSTLLGVTFQPALFKVGVAIVPPADFGWDLRWVSRSNEALNLSRYIPFEAWLRTLSLDLGDPLTMARLHAQSPLANAARMRRPLLLIAGGEDHRVAIRGVLAYAAQLKLLERDVSLLVDDEAGHTNENPLAKEAMFYLTERLLHRHLGGVAAAPPDAAVREYLKKNLRLSGKDLRGE</sequence>
<gene>
    <name evidence="4" type="ORF">UU7_15415</name>
</gene>
<dbReference type="STRING" id="1163407.UU7_15415"/>
<dbReference type="Gene3D" id="2.120.10.30">
    <property type="entry name" value="TolB, C-terminal domain"/>
    <property type="match status" value="1"/>
</dbReference>
<organism evidence="4 5">
    <name type="scientific">Rhodanobacter spathiphylli B39</name>
    <dbReference type="NCBI Taxonomy" id="1163407"/>
    <lineage>
        <taxon>Bacteria</taxon>
        <taxon>Pseudomonadati</taxon>
        <taxon>Pseudomonadota</taxon>
        <taxon>Gammaproteobacteria</taxon>
        <taxon>Lysobacterales</taxon>
        <taxon>Rhodanobacteraceae</taxon>
        <taxon>Rhodanobacter</taxon>
    </lineage>
</organism>
<dbReference type="InterPro" id="IPR029058">
    <property type="entry name" value="AB_hydrolase_fold"/>
</dbReference>
<accession>I4VUF0</accession>